<dbReference type="Proteomes" id="UP000325440">
    <property type="component" value="Unassembled WGS sequence"/>
</dbReference>
<dbReference type="AlphaFoldDB" id="A0A5E4M5E2"/>
<protein>
    <submittedName>
        <fullName evidence="1">Lysine methyltransferase,S-adenosyl-L-methionine-dependent methyltransferase</fullName>
    </submittedName>
</protein>
<dbReference type="InterPro" id="IPR029063">
    <property type="entry name" value="SAM-dependent_MTases_sf"/>
</dbReference>
<accession>A0A5E4M5E2</accession>
<dbReference type="GO" id="GO:0032991">
    <property type="term" value="C:protein-containing complex"/>
    <property type="evidence" value="ECO:0007669"/>
    <property type="project" value="TreeGrafter"/>
</dbReference>
<proteinExistence type="predicted"/>
<keyword evidence="1" id="KW-0489">Methyltransferase</keyword>
<dbReference type="SUPFAM" id="SSF53335">
    <property type="entry name" value="S-adenosyl-L-methionine-dependent methyltransferases"/>
    <property type="match status" value="1"/>
</dbReference>
<dbReference type="OrthoDB" id="194386at2759"/>
<dbReference type="EMBL" id="CABPRJ010000037">
    <property type="protein sequence ID" value="VVC26541.1"/>
    <property type="molecule type" value="Genomic_DNA"/>
</dbReference>
<dbReference type="PANTHER" id="PTHR14614">
    <property type="entry name" value="HEPATOCELLULAR CARCINOMA-ASSOCIATED ANTIGEN"/>
    <property type="match status" value="1"/>
</dbReference>
<dbReference type="InterPro" id="IPR019410">
    <property type="entry name" value="Methyltransf_16"/>
</dbReference>
<dbReference type="Pfam" id="PF10294">
    <property type="entry name" value="Methyltransf_16"/>
    <property type="match status" value="1"/>
</dbReference>
<gene>
    <name evidence="1" type="ORF">CINCED_3A004720</name>
</gene>
<keyword evidence="2" id="KW-1185">Reference proteome</keyword>
<evidence type="ECO:0000313" key="1">
    <source>
        <dbReference type="EMBL" id="VVC26541.1"/>
    </source>
</evidence>
<reference evidence="1 2" key="1">
    <citation type="submission" date="2019-08" db="EMBL/GenBank/DDBJ databases">
        <authorList>
            <person name="Alioto T."/>
            <person name="Alioto T."/>
            <person name="Gomez Garrido J."/>
        </authorList>
    </citation>
    <scope>NUCLEOTIDE SEQUENCE [LARGE SCALE GENOMIC DNA]</scope>
</reference>
<dbReference type="GO" id="GO:0032259">
    <property type="term" value="P:methylation"/>
    <property type="evidence" value="ECO:0007669"/>
    <property type="project" value="UniProtKB-KW"/>
</dbReference>
<keyword evidence="1" id="KW-0808">Transferase</keyword>
<organism evidence="1 2">
    <name type="scientific">Cinara cedri</name>
    <dbReference type="NCBI Taxonomy" id="506608"/>
    <lineage>
        <taxon>Eukaryota</taxon>
        <taxon>Metazoa</taxon>
        <taxon>Ecdysozoa</taxon>
        <taxon>Arthropoda</taxon>
        <taxon>Hexapoda</taxon>
        <taxon>Insecta</taxon>
        <taxon>Pterygota</taxon>
        <taxon>Neoptera</taxon>
        <taxon>Paraneoptera</taxon>
        <taxon>Hemiptera</taxon>
        <taxon>Sternorrhyncha</taxon>
        <taxon>Aphidomorpha</taxon>
        <taxon>Aphidoidea</taxon>
        <taxon>Aphididae</taxon>
        <taxon>Lachninae</taxon>
        <taxon>Cinara</taxon>
    </lineage>
</organism>
<evidence type="ECO:0000313" key="2">
    <source>
        <dbReference type="Proteomes" id="UP000325440"/>
    </source>
</evidence>
<dbReference type="Gene3D" id="3.40.50.150">
    <property type="entry name" value="Vaccinia Virus protein VP39"/>
    <property type="match status" value="1"/>
</dbReference>
<name>A0A5E4M5E2_9HEMI</name>
<dbReference type="GO" id="GO:0008168">
    <property type="term" value="F:methyltransferase activity"/>
    <property type="evidence" value="ECO:0007669"/>
    <property type="project" value="UniProtKB-KW"/>
</dbReference>
<sequence length="332" mass="38442">MVQLYVEKLKNGLIRQFMCAGKLRILEKSILTSDTIQFIITLLRHPIVEKYPLRTSYLVVIIRMLSKQVEIEEHQVCDHDIAYMYCRYARFMLPQPAGPIFYKHYILDDDIDLKPGLTIDSVITIQETATFVSDGTTGLCTWEAGVALGVWALRNKEKLQGKFIVELGSGTGLSGISACVNCKPRKYWFTDCHAGVLDVIKNNIDINDMVHTFNCPYEVIKLPWENVQRSERFDEEKPDLILAADVIYDRTMFESLCTSLKYFAANNTTEIILFSTVRNPETHQKFLETLERFYLEFTEEILPDNYSMIIEQNSPIHITNIKKRNVNTYYTF</sequence>
<dbReference type="PANTHER" id="PTHR14614:SF130">
    <property type="entry name" value="PROTEIN-LYSINE N-METHYLTRANSFERASE EEF2KMT"/>
    <property type="match status" value="1"/>
</dbReference>